<dbReference type="InterPro" id="IPR003609">
    <property type="entry name" value="Pan_app"/>
</dbReference>
<keyword evidence="1" id="KW-0732">Signal</keyword>
<reference evidence="6" key="1">
    <citation type="submission" date="2015-12" db="EMBL/GenBank/DDBJ databases">
        <title>Update maize B73 reference genome by single molecule sequencing technologies.</title>
        <authorList>
            <consortium name="Maize Genome Sequencing Project"/>
            <person name="Ware D."/>
        </authorList>
    </citation>
    <scope>NUCLEOTIDE SEQUENCE</scope>
    <source>
        <tissue evidence="6">Seedling</tissue>
    </source>
</reference>
<keyword evidence="3 5" id="KW-0547">Nucleotide-binding</keyword>
<gene>
    <name evidence="6" type="ORF">ZEAMMB73_Zm00001d051853</name>
</gene>
<sequence>MLVLVLINKILGPRCGYSAGGEEQVKWRRNLLDWRSGFGGYAPKLGMIDQSREREYVHQGFETDVYDFCCNPDANAGSPEDCQVTCFNSCSCSAYTYNDTDCFVWHGDLVNLQEQHTSDGGGTLLFTQACRSELPAAAVHKATLIGIVASGVVAVLLILPVLTRRRCCCRQESVLLVFENTTARLTTFRHNDLQRATDNFSVKLGEGAFGSVFKGQLPAGSSSTPIAVKRLDGFQHGDKQFRAEVSTVGMINHVMNLVRLLGFCAEKTSRLLDYESDTGSLFPCWAAIQQVYSWILLEGTEQPSSQFNFIP</sequence>
<dbReference type="InterPro" id="IPR000719">
    <property type="entry name" value="Prot_kinase_dom"/>
</dbReference>
<evidence type="ECO:0008006" key="7">
    <source>
        <dbReference type="Google" id="ProtNLM"/>
    </source>
</evidence>
<evidence type="ECO:0000256" key="3">
    <source>
        <dbReference type="ARBA" id="ARBA00022741"/>
    </source>
</evidence>
<keyword evidence="4 5" id="KW-0067">ATP-binding</keyword>
<proteinExistence type="predicted"/>
<dbReference type="FunFam" id="3.30.200.20:FF:000162">
    <property type="entry name" value="Adenine nucleotide alpha hydrolase-like domain kinase"/>
    <property type="match status" value="1"/>
</dbReference>
<accession>A0A1D6QAA8</accession>
<dbReference type="InterPro" id="IPR051343">
    <property type="entry name" value="G-type_lectin_kinases/EP1-like"/>
</dbReference>
<feature type="binding site" evidence="5">
    <location>
        <position position="229"/>
    </location>
    <ligand>
        <name>ATP</name>
        <dbReference type="ChEBI" id="CHEBI:30616"/>
    </ligand>
</feature>
<dbReference type="EMBL" id="CM000780">
    <property type="protein sequence ID" value="AQK55271.1"/>
    <property type="molecule type" value="Genomic_DNA"/>
</dbReference>
<dbReference type="InterPro" id="IPR001245">
    <property type="entry name" value="Ser-Thr/Tyr_kinase_cat_dom"/>
</dbReference>
<dbReference type="GO" id="GO:0004672">
    <property type="term" value="F:protein kinase activity"/>
    <property type="evidence" value="ECO:0007669"/>
    <property type="project" value="InterPro"/>
</dbReference>
<dbReference type="SMR" id="A0A1D6QAA8"/>
<dbReference type="Pfam" id="PF07714">
    <property type="entry name" value="PK_Tyr_Ser-Thr"/>
    <property type="match status" value="1"/>
</dbReference>
<evidence type="ECO:0000256" key="4">
    <source>
        <dbReference type="ARBA" id="ARBA00022840"/>
    </source>
</evidence>
<dbReference type="PROSITE" id="PS50011">
    <property type="entry name" value="PROTEIN_KINASE_DOM"/>
    <property type="match status" value="1"/>
</dbReference>
<dbReference type="PROSITE" id="PS00107">
    <property type="entry name" value="PROTEIN_KINASE_ATP"/>
    <property type="match status" value="1"/>
</dbReference>
<dbReference type="InParanoid" id="A0A1D6QAA8"/>
<dbReference type="Pfam" id="PF08276">
    <property type="entry name" value="PAN_2"/>
    <property type="match status" value="1"/>
</dbReference>
<evidence type="ECO:0000256" key="2">
    <source>
        <dbReference type="ARBA" id="ARBA00022734"/>
    </source>
</evidence>
<dbReference type="PANTHER" id="PTHR47976:SF116">
    <property type="entry name" value="RECEPTOR-LIKE SERINE_THREONINE-PROTEIN KINASE"/>
    <property type="match status" value="1"/>
</dbReference>
<dbReference type="PANTHER" id="PTHR47976">
    <property type="entry name" value="G-TYPE LECTIN S-RECEPTOR-LIKE SERINE/THREONINE-PROTEIN KINASE SD2-5"/>
    <property type="match status" value="1"/>
</dbReference>
<dbReference type="Gene3D" id="3.30.200.20">
    <property type="entry name" value="Phosphorylase Kinase, domain 1"/>
    <property type="match status" value="1"/>
</dbReference>
<organism evidence="6">
    <name type="scientific">Zea mays</name>
    <name type="common">Maize</name>
    <dbReference type="NCBI Taxonomy" id="4577"/>
    <lineage>
        <taxon>Eukaryota</taxon>
        <taxon>Viridiplantae</taxon>
        <taxon>Streptophyta</taxon>
        <taxon>Embryophyta</taxon>
        <taxon>Tracheophyta</taxon>
        <taxon>Spermatophyta</taxon>
        <taxon>Magnoliopsida</taxon>
        <taxon>Liliopsida</taxon>
        <taxon>Poales</taxon>
        <taxon>Poaceae</taxon>
        <taxon>PACMAD clade</taxon>
        <taxon>Panicoideae</taxon>
        <taxon>Andropogonodae</taxon>
        <taxon>Andropogoneae</taxon>
        <taxon>Tripsacinae</taxon>
        <taxon>Zea</taxon>
    </lineage>
</organism>
<evidence type="ECO:0000256" key="1">
    <source>
        <dbReference type="ARBA" id="ARBA00022729"/>
    </source>
</evidence>
<evidence type="ECO:0000313" key="6">
    <source>
        <dbReference type="EMBL" id="AQK55271.1"/>
    </source>
</evidence>
<dbReference type="SUPFAM" id="SSF56112">
    <property type="entry name" value="Protein kinase-like (PK-like)"/>
    <property type="match status" value="1"/>
</dbReference>
<evidence type="ECO:0000256" key="5">
    <source>
        <dbReference type="PROSITE-ProRule" id="PRU10141"/>
    </source>
</evidence>
<name>A0A1D6QAA8_MAIZE</name>
<dbReference type="PROSITE" id="PS50948">
    <property type="entry name" value="PAN"/>
    <property type="match status" value="1"/>
</dbReference>
<protein>
    <recommendedName>
        <fullName evidence="7">Protein kinase domain-containing protein</fullName>
    </recommendedName>
</protein>
<dbReference type="AlphaFoldDB" id="A0A1D6QAA8"/>
<dbReference type="OMA" id="YSWILLE"/>
<dbReference type="CDD" id="cd01098">
    <property type="entry name" value="PAN_AP_plant"/>
    <property type="match status" value="1"/>
</dbReference>
<keyword evidence="2" id="KW-0430">Lectin</keyword>
<dbReference type="InterPro" id="IPR017441">
    <property type="entry name" value="Protein_kinase_ATP_BS"/>
</dbReference>
<dbReference type="InterPro" id="IPR011009">
    <property type="entry name" value="Kinase-like_dom_sf"/>
</dbReference>
<dbReference type="GO" id="GO:0005524">
    <property type="term" value="F:ATP binding"/>
    <property type="evidence" value="ECO:0007669"/>
    <property type="project" value="UniProtKB-UniRule"/>
</dbReference>